<dbReference type="EMBL" id="FOFB01000002">
    <property type="protein sequence ID" value="SEP78015.1"/>
    <property type="molecule type" value="Genomic_DNA"/>
</dbReference>
<keyword evidence="3" id="KW-1185">Reference proteome</keyword>
<organism evidence="2 3">
    <name type="scientific">Neolewinella agarilytica</name>
    <dbReference type="NCBI Taxonomy" id="478744"/>
    <lineage>
        <taxon>Bacteria</taxon>
        <taxon>Pseudomonadati</taxon>
        <taxon>Bacteroidota</taxon>
        <taxon>Saprospiria</taxon>
        <taxon>Saprospirales</taxon>
        <taxon>Lewinellaceae</taxon>
        <taxon>Neolewinella</taxon>
    </lineage>
</organism>
<dbReference type="InParanoid" id="A0A1H9AN88"/>
<gene>
    <name evidence="2" type="ORF">SAMN05444359_102158</name>
</gene>
<evidence type="ECO:0000313" key="3">
    <source>
        <dbReference type="Proteomes" id="UP000199021"/>
    </source>
</evidence>
<feature type="region of interest" description="Disordered" evidence="1">
    <location>
        <begin position="39"/>
        <end position="74"/>
    </location>
</feature>
<accession>A0A1H9AN88</accession>
<reference evidence="3" key="1">
    <citation type="submission" date="2016-10" db="EMBL/GenBank/DDBJ databases">
        <authorList>
            <person name="Varghese N."/>
            <person name="Submissions S."/>
        </authorList>
    </citation>
    <scope>NUCLEOTIDE SEQUENCE [LARGE SCALE GENOMIC DNA]</scope>
    <source>
        <strain evidence="3">DSM 24740</strain>
    </source>
</reference>
<evidence type="ECO:0000313" key="2">
    <source>
        <dbReference type="EMBL" id="SEP78015.1"/>
    </source>
</evidence>
<dbReference type="Proteomes" id="UP000199021">
    <property type="component" value="Unassembled WGS sequence"/>
</dbReference>
<dbReference type="AlphaFoldDB" id="A0A1H9AN88"/>
<dbReference type="RefSeq" id="WP_090165341.1">
    <property type="nucleotide sequence ID" value="NZ_FOFB01000002.1"/>
</dbReference>
<feature type="compositionally biased region" description="Polar residues" evidence="1">
    <location>
        <begin position="42"/>
        <end position="52"/>
    </location>
</feature>
<evidence type="ECO:0000256" key="1">
    <source>
        <dbReference type="SAM" id="MobiDB-lite"/>
    </source>
</evidence>
<sequence length="129" mass="14067">MGAPVDTGLENFEEAILKLSVADRIKLIHWISETMVTGEAETVTSPPATNTVEEPASAWPPANMRVAENPSGKEAWHAGIPRAEDLTEEERLEVLDELSGAWKDSTPDDLAEQIISSRTISTREINLDG</sequence>
<proteinExistence type="predicted"/>
<dbReference type="STRING" id="478744.SAMN05444359_102158"/>
<protein>
    <submittedName>
        <fullName evidence="2">Uncharacterized protein</fullName>
    </submittedName>
</protein>
<name>A0A1H9AN88_9BACT</name>